<accession>A0A077EFL2</accession>
<reference evidence="2" key="2">
    <citation type="journal article" date="2015" name="Genome Biol. Evol.">
        <title>Complete Genome Sequence and Transcriptomic Analysis of the Novel Pathogen Elizabethkingia anophelis in Response to Oxidative Stress.</title>
        <authorList>
            <person name="Li Y."/>
            <person name="Liu Y."/>
            <person name="Chew S.C."/>
            <person name="Tay M."/>
            <person name="Salido M.M."/>
            <person name="Teo J."/>
            <person name="Lauro F.M."/>
            <person name="Givskov M."/>
            <person name="Yang L."/>
        </authorList>
    </citation>
    <scope>NUCLEOTIDE SEQUENCE</scope>
    <source>
        <strain evidence="2">NUHP1</strain>
    </source>
</reference>
<sequence length="190" mass="22060">MSLLLQFIRSLTEFSDESWKMLQPALTVKTYKKNELLLQEGQVCNSLFYIEKGYCRSFYDINGTDKNTEFFFENEIATNVDSFGNGQVSAYNIIACEPLTVIIFDKAKLFQAAQECREIENLGRHCVRLIATKQEKFATLFKLYSAQERLEYIEQKYPEMTQRISLSQLASFLGVARETLSRIRKRRISG</sequence>
<name>A0A077EFL2_9FLAO</name>
<dbReference type="SUPFAM" id="SSF51206">
    <property type="entry name" value="cAMP-binding domain-like"/>
    <property type="match status" value="1"/>
</dbReference>
<proteinExistence type="predicted"/>
<evidence type="ECO:0000259" key="1">
    <source>
        <dbReference type="PROSITE" id="PS50042"/>
    </source>
</evidence>
<evidence type="ECO:0000313" key="2">
    <source>
        <dbReference type="EMBL" id="AIL46222.1"/>
    </source>
</evidence>
<dbReference type="CDD" id="cd00038">
    <property type="entry name" value="CAP_ED"/>
    <property type="match status" value="1"/>
</dbReference>
<dbReference type="eggNOG" id="COG0664">
    <property type="taxonomic scope" value="Bacteria"/>
</dbReference>
<dbReference type="AlphaFoldDB" id="A0A077EFL2"/>
<dbReference type="InterPro" id="IPR018490">
    <property type="entry name" value="cNMP-bd_dom_sf"/>
</dbReference>
<evidence type="ECO:0000313" key="3">
    <source>
        <dbReference type="Proteomes" id="UP000028933"/>
    </source>
</evidence>
<protein>
    <submittedName>
        <fullName evidence="2">cAMP-binding protein</fullName>
    </submittedName>
</protein>
<dbReference type="Proteomes" id="UP000028933">
    <property type="component" value="Chromosome"/>
</dbReference>
<feature type="domain" description="Cyclic nucleotide-binding" evidence="1">
    <location>
        <begin position="10"/>
        <end position="109"/>
    </location>
</feature>
<dbReference type="HOGENOM" id="CLU_075053_9_3_10"/>
<dbReference type="Gene3D" id="2.60.120.10">
    <property type="entry name" value="Jelly Rolls"/>
    <property type="match status" value="1"/>
</dbReference>
<dbReference type="InterPro" id="IPR000595">
    <property type="entry name" value="cNMP-bd_dom"/>
</dbReference>
<dbReference type="Pfam" id="PF00027">
    <property type="entry name" value="cNMP_binding"/>
    <property type="match status" value="1"/>
</dbReference>
<dbReference type="PROSITE" id="PS50042">
    <property type="entry name" value="CNMP_BINDING_3"/>
    <property type="match status" value="1"/>
</dbReference>
<dbReference type="GeneID" id="56683512"/>
<dbReference type="InterPro" id="IPR014710">
    <property type="entry name" value="RmlC-like_jellyroll"/>
</dbReference>
<gene>
    <name evidence="2" type="ORF">BD94_2447</name>
</gene>
<reference evidence="2" key="1">
    <citation type="journal article" date="2013" name="Lancet">
        <title>First case of E anophelis outbreak in an intensive-care unit.</title>
        <authorList>
            <person name="Teo J."/>
            <person name="Tan S.Y."/>
            <person name="Tay M."/>
            <person name="Ding Y."/>
            <person name="Kjelleberg S."/>
            <person name="Givskov M."/>
            <person name="Lin R.T."/>
            <person name="Yang L."/>
        </authorList>
    </citation>
    <scope>NUCLEOTIDE SEQUENCE [LARGE SCALE GENOMIC DNA]</scope>
    <source>
        <strain evidence="2">NUHP1</strain>
    </source>
</reference>
<dbReference type="EMBL" id="CP007547">
    <property type="protein sequence ID" value="AIL46222.1"/>
    <property type="molecule type" value="Genomic_DNA"/>
</dbReference>
<dbReference type="STRING" id="1338011.BD94_2447"/>
<dbReference type="RefSeq" id="WP_009088042.1">
    <property type="nucleotide sequence ID" value="NZ_CP007547.1"/>
</dbReference>
<dbReference type="KEGG" id="eao:BD94_2447"/>
<organism evidence="2 3">
    <name type="scientific">Elizabethkingia anophelis NUHP1</name>
    <dbReference type="NCBI Taxonomy" id="1338011"/>
    <lineage>
        <taxon>Bacteria</taxon>
        <taxon>Pseudomonadati</taxon>
        <taxon>Bacteroidota</taxon>
        <taxon>Flavobacteriia</taxon>
        <taxon>Flavobacteriales</taxon>
        <taxon>Weeksellaceae</taxon>
        <taxon>Elizabethkingia</taxon>
    </lineage>
</organism>